<dbReference type="OrthoDB" id="442087at2759"/>
<keyword evidence="3" id="KW-1185">Reference proteome</keyword>
<evidence type="ECO:0000313" key="3">
    <source>
        <dbReference type="Proteomes" id="UP000000709"/>
    </source>
</evidence>
<dbReference type="GeneID" id="18873872"/>
<evidence type="ECO:0000256" key="1">
    <source>
        <dbReference type="SAM" id="MobiDB-lite"/>
    </source>
</evidence>
<name>G3APZ4_SPAPN</name>
<evidence type="ECO:0000313" key="2">
    <source>
        <dbReference type="EMBL" id="EGW32315.1"/>
    </source>
</evidence>
<dbReference type="eggNOG" id="KOG0714">
    <property type="taxonomic scope" value="Eukaryota"/>
</dbReference>
<dbReference type="EMBL" id="GL996502">
    <property type="protein sequence ID" value="EGW32315.1"/>
    <property type="molecule type" value="Genomic_DNA"/>
</dbReference>
<dbReference type="STRING" id="619300.G3APZ4"/>
<feature type="region of interest" description="Disordered" evidence="1">
    <location>
        <begin position="28"/>
        <end position="63"/>
    </location>
</feature>
<dbReference type="RefSeq" id="XP_007375591.1">
    <property type="nucleotide sequence ID" value="XM_007375529.1"/>
</dbReference>
<dbReference type="InParanoid" id="G3APZ4"/>
<dbReference type="Proteomes" id="UP000000709">
    <property type="component" value="Unassembled WGS sequence"/>
</dbReference>
<feature type="compositionally biased region" description="Polar residues" evidence="1">
    <location>
        <begin position="48"/>
        <end position="63"/>
    </location>
</feature>
<protein>
    <submittedName>
        <fullName evidence="2">Uncharacterized protein</fullName>
    </submittedName>
</protein>
<dbReference type="AlphaFoldDB" id="G3APZ4"/>
<dbReference type="HOGENOM" id="CLU_1355412_0_0_1"/>
<gene>
    <name evidence="2" type="ORF">SPAPADRAFT_61391</name>
</gene>
<reference evidence="2 3" key="1">
    <citation type="journal article" date="2011" name="Proc. Natl. Acad. Sci. U.S.A.">
        <title>Comparative genomics of xylose-fermenting fungi for enhanced biofuel production.</title>
        <authorList>
            <person name="Wohlbach D.J."/>
            <person name="Kuo A."/>
            <person name="Sato T.K."/>
            <person name="Potts K.M."/>
            <person name="Salamov A.A."/>
            <person name="LaButti K.M."/>
            <person name="Sun H."/>
            <person name="Clum A."/>
            <person name="Pangilinan J.L."/>
            <person name="Lindquist E.A."/>
            <person name="Lucas S."/>
            <person name="Lapidus A."/>
            <person name="Jin M."/>
            <person name="Gunawan C."/>
            <person name="Balan V."/>
            <person name="Dale B.E."/>
            <person name="Jeffries T.W."/>
            <person name="Zinkel R."/>
            <person name="Barry K.W."/>
            <person name="Grigoriev I.V."/>
            <person name="Gasch A.P."/>
        </authorList>
    </citation>
    <scope>NUCLEOTIDE SEQUENCE [LARGE SCALE GENOMIC DNA]</scope>
    <source>
        <strain evidence="3">NRRL Y-27907 / 11-Y1</strain>
    </source>
</reference>
<accession>G3APZ4</accession>
<dbReference type="KEGG" id="spaa:SPAPADRAFT_61391"/>
<proteinExistence type="predicted"/>
<sequence length="202" mass="23471">MDDLERNLGDNIETLDFSDLLNSLPHQKVQGKSTLKSSKKRPAAEYSDGSSKAETLHTPLNKTTIHAHVPKTTKLTMLDLHASPAVHSFSPPNPPNPVLDPQISAHGWQQYINSIKRYQEEFLEYKRLIVQYQIERTNRDVEHFDLINTNENMDVYTRCLQRDLEVNREFTEALRVFTNTMCVYKQNCDWMRMIKSDTYGKV</sequence>
<organism evidence="3">
    <name type="scientific">Spathaspora passalidarum (strain NRRL Y-27907 / 11-Y1)</name>
    <dbReference type="NCBI Taxonomy" id="619300"/>
    <lineage>
        <taxon>Eukaryota</taxon>
        <taxon>Fungi</taxon>
        <taxon>Dikarya</taxon>
        <taxon>Ascomycota</taxon>
        <taxon>Saccharomycotina</taxon>
        <taxon>Pichiomycetes</taxon>
        <taxon>Debaryomycetaceae</taxon>
        <taxon>Spathaspora</taxon>
    </lineage>
</organism>